<proteinExistence type="predicted"/>
<feature type="non-terminal residue" evidence="2">
    <location>
        <position position="1"/>
    </location>
</feature>
<accession>A0A151REH8</accession>
<dbReference type="Pfam" id="PF13976">
    <property type="entry name" value="gag_pre-integrs"/>
    <property type="match status" value="1"/>
</dbReference>
<dbReference type="Gramene" id="C.cajan_34723.t">
    <property type="protein sequence ID" value="C.cajan_34723.t.cds1"/>
    <property type="gene ID" value="C.cajan_34723"/>
</dbReference>
<protein>
    <recommendedName>
        <fullName evidence="1">GAG-pre-integrase domain-containing protein</fullName>
    </recommendedName>
</protein>
<dbReference type="OMA" id="HISECGM"/>
<evidence type="ECO:0000313" key="2">
    <source>
        <dbReference type="EMBL" id="KYP41020.1"/>
    </source>
</evidence>
<evidence type="ECO:0000313" key="3">
    <source>
        <dbReference type="Proteomes" id="UP000075243"/>
    </source>
</evidence>
<dbReference type="AlphaFoldDB" id="A0A151REH8"/>
<feature type="domain" description="GAG-pre-integrase" evidence="1">
    <location>
        <begin position="20"/>
        <end position="87"/>
    </location>
</feature>
<dbReference type="EMBL" id="KQ483799">
    <property type="protein sequence ID" value="KYP41020.1"/>
    <property type="molecule type" value="Genomic_DNA"/>
</dbReference>
<organism evidence="2 3">
    <name type="scientific">Cajanus cajan</name>
    <name type="common">Pigeon pea</name>
    <name type="synonym">Cajanus indicus</name>
    <dbReference type="NCBI Taxonomy" id="3821"/>
    <lineage>
        <taxon>Eukaryota</taxon>
        <taxon>Viridiplantae</taxon>
        <taxon>Streptophyta</taxon>
        <taxon>Embryophyta</taxon>
        <taxon>Tracheophyta</taxon>
        <taxon>Spermatophyta</taxon>
        <taxon>Magnoliopsida</taxon>
        <taxon>eudicotyledons</taxon>
        <taxon>Gunneridae</taxon>
        <taxon>Pentapetalae</taxon>
        <taxon>rosids</taxon>
        <taxon>fabids</taxon>
        <taxon>Fabales</taxon>
        <taxon>Fabaceae</taxon>
        <taxon>Papilionoideae</taxon>
        <taxon>50 kb inversion clade</taxon>
        <taxon>NPAAA clade</taxon>
        <taxon>indigoferoid/millettioid clade</taxon>
        <taxon>Phaseoleae</taxon>
        <taxon>Cajanus</taxon>
    </lineage>
</organism>
<sequence length="125" mass="14413">GVLRVCRGATIVMKIKLKNGLYILQDNIMVGAIMVSSILDIDETHLWHMRLGHISECGMGELNKKGFLGGQRIRKLDFCEHCINGKQCRVKFSTEVHRMRGTLDYIYLDLWVRQVFLLMVEQNTC</sequence>
<keyword evidence="3" id="KW-1185">Reference proteome</keyword>
<gene>
    <name evidence="2" type="ORF">KK1_037623</name>
</gene>
<reference evidence="2" key="1">
    <citation type="journal article" date="2012" name="Nat. Biotechnol.">
        <title>Draft genome sequence of pigeonpea (Cajanus cajan), an orphan legume crop of resource-poor farmers.</title>
        <authorList>
            <person name="Varshney R.K."/>
            <person name="Chen W."/>
            <person name="Li Y."/>
            <person name="Bharti A.K."/>
            <person name="Saxena R.K."/>
            <person name="Schlueter J.A."/>
            <person name="Donoghue M.T."/>
            <person name="Azam S."/>
            <person name="Fan G."/>
            <person name="Whaley A.M."/>
            <person name="Farmer A.D."/>
            <person name="Sheridan J."/>
            <person name="Iwata A."/>
            <person name="Tuteja R."/>
            <person name="Penmetsa R.V."/>
            <person name="Wu W."/>
            <person name="Upadhyaya H.D."/>
            <person name="Yang S.P."/>
            <person name="Shah T."/>
            <person name="Saxena K.B."/>
            <person name="Michael T."/>
            <person name="McCombie W.R."/>
            <person name="Yang B."/>
            <person name="Zhang G."/>
            <person name="Yang H."/>
            <person name="Wang J."/>
            <person name="Spillane C."/>
            <person name="Cook D.R."/>
            <person name="May G.D."/>
            <person name="Xu X."/>
            <person name="Jackson S.A."/>
        </authorList>
    </citation>
    <scope>NUCLEOTIDE SEQUENCE [LARGE SCALE GENOMIC DNA]</scope>
</reference>
<dbReference type="Proteomes" id="UP000075243">
    <property type="component" value="Unassembled WGS sequence"/>
</dbReference>
<dbReference type="InterPro" id="IPR025724">
    <property type="entry name" value="GAG-pre-integrase_dom"/>
</dbReference>
<evidence type="ECO:0000259" key="1">
    <source>
        <dbReference type="Pfam" id="PF13976"/>
    </source>
</evidence>
<name>A0A151REH8_CAJCA</name>